<sequence>MRPDLIAAYFKSLTTARASGVPVAPPEGIPTYQEALAIQSQVQETLGEVAGFKLGPGPNGNPVLGPIPVARVFDSGAPIPSPDMAGVELEIAFELMRPLGDGPLHSVFRPRLVMELVDCRLVGDDLEPTQKLADMQSNDGLVLGPVLDGWDGADFGSVQAAMNGAGRVLLDGAAEVPGGSALGNLQLFLDKIGDHCGGLKVGHHVITGSLCGLPWFEAGSTVQATVAGFGEITAQLVPQTR</sequence>
<dbReference type="PANTHER" id="PTHR30143:SF0">
    <property type="entry name" value="2-KETO-4-PENTENOATE HYDRATASE"/>
    <property type="match status" value="1"/>
</dbReference>
<dbReference type="InterPro" id="IPR050772">
    <property type="entry name" value="Hydratase-Decarb/MhpD_sf"/>
</dbReference>
<evidence type="ECO:0000313" key="1">
    <source>
        <dbReference type="EMBL" id="TCS59715.1"/>
    </source>
</evidence>
<dbReference type="GO" id="GO:0005737">
    <property type="term" value="C:cytoplasm"/>
    <property type="evidence" value="ECO:0007669"/>
    <property type="project" value="TreeGrafter"/>
</dbReference>
<dbReference type="Proteomes" id="UP000295696">
    <property type="component" value="Unassembled WGS sequence"/>
</dbReference>
<dbReference type="AlphaFoldDB" id="A0A4R3J3G2"/>
<dbReference type="PANTHER" id="PTHR30143">
    <property type="entry name" value="ACID HYDRATASE"/>
    <property type="match status" value="1"/>
</dbReference>
<organism evidence="1 2">
    <name type="scientific">Primorskyibacter sedentarius</name>
    <dbReference type="NCBI Taxonomy" id="745311"/>
    <lineage>
        <taxon>Bacteria</taxon>
        <taxon>Pseudomonadati</taxon>
        <taxon>Pseudomonadota</taxon>
        <taxon>Alphaproteobacteria</taxon>
        <taxon>Rhodobacterales</taxon>
        <taxon>Roseobacteraceae</taxon>
        <taxon>Primorskyibacter</taxon>
    </lineage>
</organism>
<reference evidence="1 2" key="1">
    <citation type="submission" date="2019-03" db="EMBL/GenBank/DDBJ databases">
        <title>Genomic Encyclopedia of Type Strains, Phase IV (KMG-IV): sequencing the most valuable type-strain genomes for metagenomic binning, comparative biology and taxonomic classification.</title>
        <authorList>
            <person name="Goeker M."/>
        </authorList>
    </citation>
    <scope>NUCLEOTIDE SEQUENCE [LARGE SCALE GENOMIC DNA]</scope>
    <source>
        <strain evidence="1 2">DSM 104836</strain>
    </source>
</reference>
<dbReference type="Gene3D" id="3.90.850.10">
    <property type="entry name" value="Fumarylacetoacetase-like, C-terminal domain"/>
    <property type="match status" value="1"/>
</dbReference>
<proteinExistence type="predicted"/>
<accession>A0A4R3J3G2</accession>
<dbReference type="SUPFAM" id="SSF56529">
    <property type="entry name" value="FAH"/>
    <property type="match status" value="1"/>
</dbReference>
<evidence type="ECO:0000313" key="2">
    <source>
        <dbReference type="Proteomes" id="UP000295696"/>
    </source>
</evidence>
<name>A0A4R3J3G2_9RHOB</name>
<gene>
    <name evidence="1" type="ORF">EDD52_11918</name>
</gene>
<dbReference type="EMBL" id="SLZU01000019">
    <property type="protein sequence ID" value="TCS59715.1"/>
    <property type="molecule type" value="Genomic_DNA"/>
</dbReference>
<keyword evidence="2" id="KW-1185">Reference proteome</keyword>
<protein>
    <submittedName>
        <fullName evidence="1">2-keto-4-pentenoate hydratase</fullName>
    </submittedName>
</protein>
<comment type="caution">
    <text evidence="1">The sequence shown here is derived from an EMBL/GenBank/DDBJ whole genome shotgun (WGS) entry which is preliminary data.</text>
</comment>
<dbReference type="OrthoDB" id="9792137at2"/>
<dbReference type="RefSeq" id="WP_132247825.1">
    <property type="nucleotide sequence ID" value="NZ_SLZU01000019.1"/>
</dbReference>
<dbReference type="GO" id="GO:0008684">
    <property type="term" value="F:2-oxopent-4-enoate hydratase activity"/>
    <property type="evidence" value="ECO:0007669"/>
    <property type="project" value="TreeGrafter"/>
</dbReference>
<dbReference type="InterPro" id="IPR036663">
    <property type="entry name" value="Fumarylacetoacetase_C_sf"/>
</dbReference>